<dbReference type="EMBL" id="JACXJA010000003">
    <property type="protein sequence ID" value="MBD2860783.1"/>
    <property type="molecule type" value="Genomic_DNA"/>
</dbReference>
<dbReference type="Proteomes" id="UP000639396">
    <property type="component" value="Unassembled WGS sequence"/>
</dbReference>
<dbReference type="RefSeq" id="WP_190924228.1">
    <property type="nucleotide sequence ID" value="NZ_JACXJA010000003.1"/>
</dbReference>
<dbReference type="AlphaFoldDB" id="A0A927C616"/>
<keyword evidence="2" id="KW-1185">Reference proteome</keyword>
<protein>
    <submittedName>
        <fullName evidence="1">Uncharacterized protein</fullName>
    </submittedName>
</protein>
<sequence>MNDNKARHYSVGEFAEKTGTSVRTLIALLEEKGDIDSSIMMTLMEVQGLM</sequence>
<comment type="caution">
    <text evidence="1">The sequence shown here is derived from an EMBL/GenBank/DDBJ whole genome shotgun (WGS) entry which is preliminary data.</text>
</comment>
<name>A0A927C616_9BACL</name>
<evidence type="ECO:0000313" key="1">
    <source>
        <dbReference type="EMBL" id="MBD2860783.1"/>
    </source>
</evidence>
<reference evidence="1" key="1">
    <citation type="submission" date="2020-09" db="EMBL/GenBank/DDBJ databases">
        <title>A novel bacterium of genus Paenibacillus, isolated from South China Sea.</title>
        <authorList>
            <person name="Huang H."/>
            <person name="Mo K."/>
            <person name="Hu Y."/>
        </authorList>
    </citation>
    <scope>NUCLEOTIDE SEQUENCE</scope>
    <source>
        <strain evidence="1">IB182363</strain>
    </source>
</reference>
<gene>
    <name evidence="1" type="ORF">IDH45_02140</name>
</gene>
<accession>A0A927C616</accession>
<organism evidence="1 2">
    <name type="scientific">Paenibacillus oceani</name>
    <dbReference type="NCBI Taxonomy" id="2772510"/>
    <lineage>
        <taxon>Bacteria</taxon>
        <taxon>Bacillati</taxon>
        <taxon>Bacillota</taxon>
        <taxon>Bacilli</taxon>
        <taxon>Bacillales</taxon>
        <taxon>Paenibacillaceae</taxon>
        <taxon>Paenibacillus</taxon>
    </lineage>
</organism>
<evidence type="ECO:0000313" key="2">
    <source>
        <dbReference type="Proteomes" id="UP000639396"/>
    </source>
</evidence>
<proteinExistence type="predicted"/>